<dbReference type="Gene3D" id="1.10.540.10">
    <property type="entry name" value="Acyl-CoA dehydrogenase/oxidase, N-terminal domain"/>
    <property type="match status" value="1"/>
</dbReference>
<evidence type="ECO:0000313" key="3">
    <source>
        <dbReference type="Proteomes" id="UP000545507"/>
    </source>
</evidence>
<dbReference type="GO" id="GO:0033539">
    <property type="term" value="P:fatty acid beta-oxidation using acyl-CoA dehydrogenase"/>
    <property type="evidence" value="ECO:0007669"/>
    <property type="project" value="TreeGrafter"/>
</dbReference>
<protein>
    <submittedName>
        <fullName evidence="2">Acyl-CoA dehydrogenase</fullName>
    </submittedName>
</protein>
<dbReference type="SUPFAM" id="SSF56645">
    <property type="entry name" value="Acyl-CoA dehydrogenase NM domain-like"/>
    <property type="match status" value="1"/>
</dbReference>
<name>A0A7Y8KX13_9BURK</name>
<reference evidence="2 3" key="1">
    <citation type="submission" date="2019-09" db="EMBL/GenBank/DDBJ databases">
        <title>Hydrogenophaga aromatica sp. nov., isolated from a para-xylene-degrading enrichment culture.</title>
        <authorList>
            <person name="Tancsics A."/>
            <person name="Banerjee S."/>
        </authorList>
    </citation>
    <scope>NUCLEOTIDE SEQUENCE [LARGE SCALE GENOMIC DNA]</scope>
    <source>
        <strain evidence="2 3">D2P1</strain>
    </source>
</reference>
<evidence type="ECO:0000313" key="2">
    <source>
        <dbReference type="EMBL" id="NWF45087.1"/>
    </source>
</evidence>
<dbReference type="EMBL" id="VYGV01000006">
    <property type="protein sequence ID" value="NWF45087.1"/>
    <property type="molecule type" value="Genomic_DNA"/>
</dbReference>
<organism evidence="2 3">
    <name type="scientific">Hydrogenophaga aromaticivorans</name>
    <dbReference type="NCBI Taxonomy" id="2610898"/>
    <lineage>
        <taxon>Bacteria</taxon>
        <taxon>Pseudomonadati</taxon>
        <taxon>Pseudomonadota</taxon>
        <taxon>Betaproteobacteria</taxon>
        <taxon>Burkholderiales</taxon>
        <taxon>Comamonadaceae</taxon>
        <taxon>Hydrogenophaga</taxon>
    </lineage>
</organism>
<dbReference type="InterPro" id="IPR037069">
    <property type="entry name" value="AcylCoA_DH/ox_N_sf"/>
</dbReference>
<dbReference type="Proteomes" id="UP000545507">
    <property type="component" value="Unassembled WGS sequence"/>
</dbReference>
<dbReference type="PANTHER" id="PTHR43884:SF12">
    <property type="entry name" value="ISOVALERYL-COA DEHYDROGENASE, MITOCHONDRIAL-RELATED"/>
    <property type="match status" value="1"/>
</dbReference>
<dbReference type="RefSeq" id="WP_127806095.1">
    <property type="nucleotide sequence ID" value="NZ_JAGPWB010000050.1"/>
</dbReference>
<dbReference type="InterPro" id="IPR046373">
    <property type="entry name" value="Acyl-CoA_Oxase/DH_mid-dom_sf"/>
</dbReference>
<dbReference type="GO" id="GO:0046359">
    <property type="term" value="P:butyrate catabolic process"/>
    <property type="evidence" value="ECO:0007669"/>
    <property type="project" value="TreeGrafter"/>
</dbReference>
<evidence type="ECO:0000259" key="1">
    <source>
        <dbReference type="Pfam" id="PF02770"/>
    </source>
</evidence>
<dbReference type="InterPro" id="IPR006091">
    <property type="entry name" value="Acyl-CoA_Oxase/DH_mid-dom"/>
</dbReference>
<proteinExistence type="predicted"/>
<dbReference type="Gene3D" id="2.40.110.10">
    <property type="entry name" value="Butyryl-CoA Dehydrogenase, subunit A, domain 2"/>
    <property type="match status" value="1"/>
</dbReference>
<dbReference type="GO" id="GO:0003995">
    <property type="term" value="F:acyl-CoA dehydrogenase activity"/>
    <property type="evidence" value="ECO:0007669"/>
    <property type="project" value="TreeGrafter"/>
</dbReference>
<dbReference type="AlphaFoldDB" id="A0A7Y8KX13"/>
<gene>
    <name evidence="2" type="ORF">F3K02_07450</name>
</gene>
<dbReference type="CDD" id="cd00567">
    <property type="entry name" value="ACAD"/>
    <property type="match status" value="1"/>
</dbReference>
<comment type="caution">
    <text evidence="2">The sequence shown here is derived from an EMBL/GenBank/DDBJ whole genome shotgun (WGS) entry which is preliminary data.</text>
</comment>
<accession>A0A7Y8KX13</accession>
<sequence length="386" mass="41228">MSRSQSPEQPKSDPALPEAMRLALANAPAPDCTHGFPRAWWRHLGASGLLGVGFDSDGGAPVADSALVSALAGIVARESASLGLGMAWMMQQMLARFVLSPNLRSDRHRALLQSMAVGDTLLALAISEPGTGAHPKHLSCRAVRDGDDWLLDGHKAFVSNGPAADAIIVLAVSGEKEGRKRFDAFVVEANTPGLTRELDDKVRGLAPLGHCGLRLVGCRVPESQRLGEPGQAFDTIARPLRAIEDALLLGPMLGAMQAELDTLARWFRHAARTPALTRELGGLQLELDALSPVARHAAQHLDQHGPDEALAAFNLGARRLFDRWQGACESFAAALDDHEPALLTLARDLRLVQGIARSIAESRQFQAGETLLESTTTHENTAPSPL</sequence>
<dbReference type="GO" id="GO:0050660">
    <property type="term" value="F:flavin adenine dinucleotide binding"/>
    <property type="evidence" value="ECO:0007669"/>
    <property type="project" value="InterPro"/>
</dbReference>
<dbReference type="Pfam" id="PF02770">
    <property type="entry name" value="Acyl-CoA_dh_M"/>
    <property type="match status" value="1"/>
</dbReference>
<keyword evidence="3" id="KW-1185">Reference proteome</keyword>
<feature type="domain" description="Acyl-CoA oxidase/dehydrogenase middle" evidence="1">
    <location>
        <begin position="123"/>
        <end position="215"/>
    </location>
</feature>
<dbReference type="PANTHER" id="PTHR43884">
    <property type="entry name" value="ACYL-COA DEHYDROGENASE"/>
    <property type="match status" value="1"/>
</dbReference>
<dbReference type="InterPro" id="IPR009100">
    <property type="entry name" value="AcylCoA_DH/oxidase_NM_dom_sf"/>
</dbReference>